<sequence>MDIQYRVPALAIAVTALLGMSGCTGQAESYSDLTQAADGEKSVPDAIPDSARGNFDAESIRWIGEHEGSELWLGTAADSRGVCLLLYPDPERWVVGCTDGAVLSLNRGGAWDYHVRPDDHAPPSEAVQVSSNVYVTKR</sequence>
<dbReference type="RefSeq" id="WP_192594739.1">
    <property type="nucleotide sequence ID" value="NZ_BAAALJ010000001.1"/>
</dbReference>
<evidence type="ECO:0000313" key="2">
    <source>
        <dbReference type="Proteomes" id="UP000643525"/>
    </source>
</evidence>
<gene>
    <name evidence="1" type="ORF">H4W27_000721</name>
</gene>
<proteinExistence type="predicted"/>
<dbReference type="EMBL" id="JADBED010000001">
    <property type="protein sequence ID" value="MBE1523603.1"/>
    <property type="molecule type" value="Genomic_DNA"/>
</dbReference>
<evidence type="ECO:0008006" key="3">
    <source>
        <dbReference type="Google" id="ProtNLM"/>
    </source>
</evidence>
<protein>
    <recommendedName>
        <fullName evidence="3">Lipoprotein</fullName>
    </recommendedName>
</protein>
<dbReference type="Proteomes" id="UP000643525">
    <property type="component" value="Unassembled WGS sequence"/>
</dbReference>
<comment type="caution">
    <text evidence="1">The sequence shown here is derived from an EMBL/GenBank/DDBJ whole genome shotgun (WGS) entry which is preliminary data.</text>
</comment>
<reference evidence="1 2" key="1">
    <citation type="submission" date="2020-10" db="EMBL/GenBank/DDBJ databases">
        <title>Sequencing the genomes of 1000 actinobacteria strains.</title>
        <authorList>
            <person name="Klenk H.-P."/>
        </authorList>
    </citation>
    <scope>NUCLEOTIDE SEQUENCE [LARGE SCALE GENOMIC DNA]</scope>
    <source>
        <strain evidence="1 2">DSM 15666</strain>
    </source>
</reference>
<name>A0ABR9JCU4_9MICC</name>
<keyword evidence="2" id="KW-1185">Reference proteome</keyword>
<evidence type="ECO:0000313" key="1">
    <source>
        <dbReference type="EMBL" id="MBE1523603.1"/>
    </source>
</evidence>
<accession>A0ABR9JCU4</accession>
<organism evidence="1 2">
    <name type="scientific">Nesterenkonia lutea</name>
    <dbReference type="NCBI Taxonomy" id="272919"/>
    <lineage>
        <taxon>Bacteria</taxon>
        <taxon>Bacillati</taxon>
        <taxon>Actinomycetota</taxon>
        <taxon>Actinomycetes</taxon>
        <taxon>Micrococcales</taxon>
        <taxon>Micrococcaceae</taxon>
        <taxon>Nesterenkonia</taxon>
    </lineage>
</organism>
<dbReference type="PROSITE" id="PS51257">
    <property type="entry name" value="PROKAR_LIPOPROTEIN"/>
    <property type="match status" value="1"/>
</dbReference>